<gene>
    <name evidence="2" type="primary">RvY_14792-1</name>
    <name evidence="2" type="synonym">RvY_14792.1</name>
    <name evidence="2" type="ORF">RvY_14792</name>
</gene>
<reference evidence="2 3" key="1">
    <citation type="journal article" date="2016" name="Nat. Commun.">
        <title>Extremotolerant tardigrade genome and improved radiotolerance of human cultured cells by tardigrade-unique protein.</title>
        <authorList>
            <person name="Hashimoto T."/>
            <person name="Horikawa D.D."/>
            <person name="Saito Y."/>
            <person name="Kuwahara H."/>
            <person name="Kozuka-Hata H."/>
            <person name="Shin-I T."/>
            <person name="Minakuchi Y."/>
            <person name="Ohishi K."/>
            <person name="Motoyama A."/>
            <person name="Aizu T."/>
            <person name="Enomoto A."/>
            <person name="Kondo K."/>
            <person name="Tanaka S."/>
            <person name="Hara Y."/>
            <person name="Koshikawa S."/>
            <person name="Sagara H."/>
            <person name="Miura T."/>
            <person name="Yokobori S."/>
            <person name="Miyagawa K."/>
            <person name="Suzuki Y."/>
            <person name="Kubo T."/>
            <person name="Oyama M."/>
            <person name="Kohara Y."/>
            <person name="Fujiyama A."/>
            <person name="Arakawa K."/>
            <person name="Katayama T."/>
            <person name="Toyoda A."/>
            <person name="Kunieda T."/>
        </authorList>
    </citation>
    <scope>NUCLEOTIDE SEQUENCE [LARGE SCALE GENOMIC DNA]</scope>
    <source>
        <strain evidence="2 3">YOKOZUNA-1</strain>
    </source>
</reference>
<dbReference type="GO" id="GO:0003676">
    <property type="term" value="F:nucleic acid binding"/>
    <property type="evidence" value="ECO:0007669"/>
    <property type="project" value="InterPro"/>
</dbReference>
<evidence type="ECO:0000313" key="2">
    <source>
        <dbReference type="EMBL" id="GAV04523.1"/>
    </source>
</evidence>
<name>A0A1D1VW86_RAMVA</name>
<keyword evidence="3" id="KW-1185">Reference proteome</keyword>
<comment type="caution">
    <text evidence="2">The sequence shown here is derived from an EMBL/GenBank/DDBJ whole genome shotgun (WGS) entry which is preliminary data.</text>
</comment>
<accession>A0A1D1VW86</accession>
<protein>
    <recommendedName>
        <fullName evidence="1">DDE-1 domain-containing protein</fullName>
    </recommendedName>
</protein>
<evidence type="ECO:0000313" key="3">
    <source>
        <dbReference type="Proteomes" id="UP000186922"/>
    </source>
</evidence>
<dbReference type="InterPro" id="IPR004875">
    <property type="entry name" value="DDE_SF_endonuclease_dom"/>
</dbReference>
<dbReference type="AlphaFoldDB" id="A0A1D1VW86"/>
<dbReference type="Proteomes" id="UP000186922">
    <property type="component" value="Unassembled WGS sequence"/>
</dbReference>
<feature type="domain" description="DDE-1" evidence="1">
    <location>
        <begin position="38"/>
        <end position="208"/>
    </location>
</feature>
<organism evidence="2 3">
    <name type="scientific">Ramazzottius varieornatus</name>
    <name type="common">Water bear</name>
    <name type="synonym">Tardigrade</name>
    <dbReference type="NCBI Taxonomy" id="947166"/>
    <lineage>
        <taxon>Eukaryota</taxon>
        <taxon>Metazoa</taxon>
        <taxon>Ecdysozoa</taxon>
        <taxon>Tardigrada</taxon>
        <taxon>Eutardigrada</taxon>
        <taxon>Parachela</taxon>
        <taxon>Hypsibioidea</taxon>
        <taxon>Ramazzottiidae</taxon>
        <taxon>Ramazzottius</taxon>
    </lineage>
</organism>
<dbReference type="EMBL" id="BDGG01000011">
    <property type="protein sequence ID" value="GAV04523.1"/>
    <property type="molecule type" value="Genomic_DNA"/>
</dbReference>
<proteinExistence type="predicted"/>
<dbReference type="Pfam" id="PF03184">
    <property type="entry name" value="DDE_1"/>
    <property type="match status" value="1"/>
</dbReference>
<sequence length="253" mass="28549">MDQTSVRLRNVYKKTLSPKGAKEVRVVQPPGDPESITVCHTISADGTKFPASIVFKGNAKPGKLSSRILKKLVVPENVRIFSTNSGWWDASFDLHWIKETFDDTHAGGCVVRDRAPAHCKVESHLLFEEMRIEQVLIPAGLTGTYQPLDVGVNHPFKCYMRRSYHAWRDQRTEMTKKGYLKKPGRQDFIDFASEAWEKFKVTTVGNSFVGAQIMPEPLCMLASQEVLVEDSDDLDSAFECSFSSLESEGWEEE</sequence>
<evidence type="ECO:0000259" key="1">
    <source>
        <dbReference type="Pfam" id="PF03184"/>
    </source>
</evidence>
<dbReference type="OrthoDB" id="4327074at2759"/>